<dbReference type="InterPro" id="IPR052708">
    <property type="entry name" value="PxpC"/>
</dbReference>
<feature type="domain" description="Carboxyltransferase" evidence="4">
    <location>
        <begin position="23"/>
        <end position="315"/>
    </location>
</feature>
<keyword evidence="8" id="KW-1185">Reference proteome</keyword>
<dbReference type="PANTHER" id="PTHR43309">
    <property type="entry name" value="5-OXOPROLINASE SUBUNIT C"/>
    <property type="match status" value="1"/>
</dbReference>
<gene>
    <name evidence="6" type="ORF">E2K98_22315</name>
    <name evidence="5" type="ORF">RCG21_04350</name>
</gene>
<dbReference type="SUPFAM" id="SSF50891">
    <property type="entry name" value="Cyclophilin-like"/>
    <property type="match status" value="1"/>
</dbReference>
<dbReference type="EMBL" id="SMYO01000012">
    <property type="protein sequence ID" value="TDK58589.1"/>
    <property type="molecule type" value="Genomic_DNA"/>
</dbReference>
<dbReference type="Pfam" id="PF02626">
    <property type="entry name" value="CT_A_B"/>
    <property type="match status" value="1"/>
</dbReference>
<dbReference type="InterPro" id="IPR029000">
    <property type="entry name" value="Cyclophilin-like_dom_sf"/>
</dbReference>
<reference evidence="5" key="2">
    <citation type="submission" date="2023-08" db="EMBL/GenBank/DDBJ databases">
        <title>Nitrogen cycling bacteria in agricultural field soils.</title>
        <authorList>
            <person name="Jang J."/>
        </authorList>
    </citation>
    <scope>NUCLEOTIDE SEQUENCE</scope>
    <source>
        <strain evidence="5">PS3-36</strain>
    </source>
</reference>
<dbReference type="NCBIfam" id="TIGR00724">
    <property type="entry name" value="urea_amlyse_rel"/>
    <property type="match status" value="1"/>
</dbReference>
<comment type="caution">
    <text evidence="6">The sequence shown here is derived from an EMBL/GenBank/DDBJ whole genome shotgun (WGS) entry which is preliminary data.</text>
</comment>
<dbReference type="GO" id="GO:0016740">
    <property type="term" value="F:transferase activity"/>
    <property type="evidence" value="ECO:0007669"/>
    <property type="project" value="UniProtKB-KW"/>
</dbReference>
<keyword evidence="6" id="KW-0808">Transferase</keyword>
<keyword evidence="3" id="KW-0067">ATP-binding</keyword>
<keyword evidence="1" id="KW-0547">Nucleotide-binding</keyword>
<dbReference type="Proteomes" id="UP001178888">
    <property type="component" value="Unassembled WGS sequence"/>
</dbReference>
<dbReference type="Proteomes" id="UP000295132">
    <property type="component" value="Unassembled WGS sequence"/>
</dbReference>
<evidence type="ECO:0000313" key="5">
    <source>
        <dbReference type="EMBL" id="MDQ6595638.1"/>
    </source>
</evidence>
<dbReference type="Gene3D" id="2.40.100.10">
    <property type="entry name" value="Cyclophilin-like"/>
    <property type="match status" value="1"/>
</dbReference>
<accession>A0A4R5VL61</accession>
<dbReference type="RefSeq" id="WP_133338098.1">
    <property type="nucleotide sequence ID" value="NZ_JAVGVR010000001.1"/>
</dbReference>
<evidence type="ECO:0000259" key="4">
    <source>
        <dbReference type="SMART" id="SM00797"/>
    </source>
</evidence>
<sequence>MLKVIEPGLSTTVQDLGRDGYYHLGMPPSGAADQYSYQIGNILLGNPVNYAALEITLLGPKLEFYKKTMIVITGAPVSSYLNERLIPMWQAVEVKPGDVMSFKFNQLGVFSYLCVSGGIQVPEVMGSKSTYQTTGLGGFKGRNLKAGDEIDIGEPLPGVFKNVGKAIPSEFIPINEQEIQVRVVLGFASYLLTDEGVRTLLNNEWTVSTESSRIAYRCQGPSINIKNDETPFGAGSGFSNVVDTTYPLGGIVLPNSEEIILFLKDATTGGGFMTIGTVISPDLDLIAQLRPAAKIRFTAVTVNQAVQVRRERNKKIGLLEEILK</sequence>
<keyword evidence="2" id="KW-0378">Hydrolase</keyword>
<dbReference type="GO" id="GO:0016787">
    <property type="term" value="F:hydrolase activity"/>
    <property type="evidence" value="ECO:0007669"/>
    <property type="project" value="UniProtKB-KW"/>
</dbReference>
<dbReference type="InterPro" id="IPR003778">
    <property type="entry name" value="CT_A_B"/>
</dbReference>
<evidence type="ECO:0000256" key="1">
    <source>
        <dbReference type="ARBA" id="ARBA00022741"/>
    </source>
</evidence>
<evidence type="ECO:0000256" key="3">
    <source>
        <dbReference type="ARBA" id="ARBA00022840"/>
    </source>
</evidence>
<organism evidence="6 7">
    <name type="scientific">Bacillus salipaludis</name>
    <dbReference type="NCBI Taxonomy" id="2547811"/>
    <lineage>
        <taxon>Bacteria</taxon>
        <taxon>Bacillati</taxon>
        <taxon>Bacillota</taxon>
        <taxon>Bacilli</taxon>
        <taxon>Bacillales</taxon>
        <taxon>Bacillaceae</taxon>
        <taxon>Bacillus</taxon>
    </lineage>
</organism>
<dbReference type="GO" id="GO:0005524">
    <property type="term" value="F:ATP binding"/>
    <property type="evidence" value="ECO:0007669"/>
    <property type="project" value="UniProtKB-KW"/>
</dbReference>
<dbReference type="EMBL" id="JAVGVR010000001">
    <property type="protein sequence ID" value="MDQ6595638.1"/>
    <property type="molecule type" value="Genomic_DNA"/>
</dbReference>
<dbReference type="PANTHER" id="PTHR43309:SF3">
    <property type="entry name" value="5-OXOPROLINASE SUBUNIT C"/>
    <property type="match status" value="1"/>
</dbReference>
<evidence type="ECO:0000313" key="8">
    <source>
        <dbReference type="Proteomes" id="UP001178888"/>
    </source>
</evidence>
<dbReference type="AlphaFoldDB" id="A0A4R5VL61"/>
<dbReference type="SMART" id="SM00797">
    <property type="entry name" value="AHS2"/>
    <property type="match status" value="1"/>
</dbReference>
<reference evidence="6 7" key="1">
    <citation type="submission" date="2019-03" db="EMBL/GenBank/DDBJ databases">
        <title>Bacillus niacini sp. nov. a Nicotinate-Metabolizing Mesophile Isolated from Soil.</title>
        <authorList>
            <person name="Zhang G."/>
        </authorList>
    </citation>
    <scope>NUCLEOTIDE SEQUENCE [LARGE SCALE GENOMIC DNA]</scope>
    <source>
        <strain evidence="6 7">WN066</strain>
    </source>
</reference>
<protein>
    <submittedName>
        <fullName evidence="6">Biotin-dependent carboxyltransferase family protein</fullName>
    </submittedName>
</protein>
<evidence type="ECO:0000313" key="7">
    <source>
        <dbReference type="Proteomes" id="UP000295132"/>
    </source>
</evidence>
<evidence type="ECO:0000313" key="6">
    <source>
        <dbReference type="EMBL" id="TDK58589.1"/>
    </source>
</evidence>
<name>A0A4R5VL61_9BACI</name>
<evidence type="ECO:0000256" key="2">
    <source>
        <dbReference type="ARBA" id="ARBA00022801"/>
    </source>
</evidence>
<proteinExistence type="predicted"/>